<sequence length="128" mass="14012">MNSGVDFQGAEKVDKHASWEDLQIAIVRPPPAMLASTTTQVPYSPSTSYDIDFSKGDYDRESQALILGKTGNETPGTPQIDCKVTGIGDLLRKKSALVTTALRRLQGLADPSDPLYGHRRRLICPLRN</sequence>
<keyword evidence="2" id="KW-1185">Reference proteome</keyword>
<dbReference type="AlphaFoldDB" id="A0A284QR73"/>
<protein>
    <submittedName>
        <fullName evidence="1">Uncharacterized protein</fullName>
    </submittedName>
</protein>
<evidence type="ECO:0000313" key="2">
    <source>
        <dbReference type="Proteomes" id="UP000219338"/>
    </source>
</evidence>
<dbReference type="Proteomes" id="UP000219338">
    <property type="component" value="Unassembled WGS sequence"/>
</dbReference>
<name>A0A284QR73_ARMOS</name>
<reference evidence="2" key="1">
    <citation type="journal article" date="2017" name="Nat. Ecol. Evol.">
        <title>Genome expansion and lineage-specific genetic innovations in the forest pathogenic fungi Armillaria.</title>
        <authorList>
            <person name="Sipos G."/>
            <person name="Prasanna A.N."/>
            <person name="Walter M.C."/>
            <person name="O'Connor E."/>
            <person name="Balint B."/>
            <person name="Krizsan K."/>
            <person name="Kiss B."/>
            <person name="Hess J."/>
            <person name="Varga T."/>
            <person name="Slot J."/>
            <person name="Riley R."/>
            <person name="Boka B."/>
            <person name="Rigling D."/>
            <person name="Barry K."/>
            <person name="Lee J."/>
            <person name="Mihaltcheva S."/>
            <person name="LaButti K."/>
            <person name="Lipzen A."/>
            <person name="Waldron R."/>
            <person name="Moloney N.M."/>
            <person name="Sperisen C."/>
            <person name="Kredics L."/>
            <person name="Vagvoelgyi C."/>
            <person name="Patrignani A."/>
            <person name="Fitzpatrick D."/>
            <person name="Nagy I."/>
            <person name="Doyle S."/>
            <person name="Anderson J.B."/>
            <person name="Grigoriev I.V."/>
            <person name="Gueldener U."/>
            <person name="Muensterkoetter M."/>
            <person name="Nagy L.G."/>
        </authorList>
    </citation>
    <scope>NUCLEOTIDE SEQUENCE [LARGE SCALE GENOMIC DNA]</scope>
    <source>
        <strain evidence="2">C18/9</strain>
    </source>
</reference>
<dbReference type="EMBL" id="FUEG01000001">
    <property type="protein sequence ID" value="SJK98984.1"/>
    <property type="molecule type" value="Genomic_DNA"/>
</dbReference>
<proteinExistence type="predicted"/>
<accession>A0A284QR73</accession>
<organism evidence="1 2">
    <name type="scientific">Armillaria ostoyae</name>
    <name type="common">Armillaria root rot fungus</name>
    <dbReference type="NCBI Taxonomy" id="47428"/>
    <lineage>
        <taxon>Eukaryota</taxon>
        <taxon>Fungi</taxon>
        <taxon>Dikarya</taxon>
        <taxon>Basidiomycota</taxon>
        <taxon>Agaricomycotina</taxon>
        <taxon>Agaricomycetes</taxon>
        <taxon>Agaricomycetidae</taxon>
        <taxon>Agaricales</taxon>
        <taxon>Marasmiineae</taxon>
        <taxon>Physalacriaceae</taxon>
        <taxon>Armillaria</taxon>
    </lineage>
</organism>
<evidence type="ECO:0000313" key="1">
    <source>
        <dbReference type="EMBL" id="SJK98984.1"/>
    </source>
</evidence>
<gene>
    <name evidence="1" type="ORF">ARMOST_02265</name>
</gene>